<dbReference type="InterPro" id="IPR013083">
    <property type="entry name" value="Znf_RING/FYVE/PHD"/>
</dbReference>
<protein>
    <submittedName>
        <fullName evidence="1">Phorbol esters/diacylglycerol binding domain (C1 domain)</fullName>
    </submittedName>
</protein>
<sequence length="73" mass="7757">MRHVNMGLFGTDPGPCHFCRGEVNSDNGLHCDTCDAYVHNDCIKKNGLVKKDSGIISSSTKVKCPSCGTVSGL</sequence>
<organism evidence="1 2">
    <name type="scientific">Haloquadratum walsbyi J07HQW1</name>
    <dbReference type="NCBI Taxonomy" id="1238424"/>
    <lineage>
        <taxon>Archaea</taxon>
        <taxon>Methanobacteriati</taxon>
        <taxon>Methanobacteriota</taxon>
        <taxon>Stenosarchaea group</taxon>
        <taxon>Halobacteria</taxon>
        <taxon>Halobacteriales</taxon>
        <taxon>Haloferacaceae</taxon>
        <taxon>Haloquadratum</taxon>
    </lineage>
</organism>
<dbReference type="InterPro" id="IPR046349">
    <property type="entry name" value="C1-like_sf"/>
</dbReference>
<gene>
    <name evidence="1" type="ORF">J07HQW1_01925</name>
</gene>
<name>U1PIB5_9EURY</name>
<dbReference type="AlphaFoldDB" id="U1PIB5"/>
<dbReference type="Gene3D" id="3.30.40.10">
    <property type="entry name" value="Zinc/RING finger domain, C3HC4 (zinc finger)"/>
    <property type="match status" value="1"/>
</dbReference>
<dbReference type="HOGENOM" id="CLU_2695680_0_0_2"/>
<dbReference type="SUPFAM" id="SSF57889">
    <property type="entry name" value="Cysteine-rich domain"/>
    <property type="match status" value="1"/>
</dbReference>
<dbReference type="EMBL" id="KE356560">
    <property type="protein sequence ID" value="ERG91891.1"/>
    <property type="molecule type" value="Genomic_DNA"/>
</dbReference>
<proteinExistence type="predicted"/>
<accession>U1PIB5</accession>
<reference evidence="1 2" key="1">
    <citation type="journal article" date="2013" name="PLoS ONE">
        <title>Assembly-driven community genomics of a hypersaline microbial ecosystem.</title>
        <authorList>
            <person name="Podell S."/>
            <person name="Ugalde J.A."/>
            <person name="Narasingarao P."/>
            <person name="Banfield J.F."/>
            <person name="Heidelberg K.B."/>
            <person name="Allen E.E."/>
        </authorList>
    </citation>
    <scope>NUCLEOTIDE SEQUENCE [LARGE SCALE GENOMIC DNA]</scope>
    <source>
        <strain evidence="2">J07HQW1</strain>
    </source>
</reference>
<evidence type="ECO:0000313" key="1">
    <source>
        <dbReference type="EMBL" id="ERG91891.1"/>
    </source>
</evidence>
<dbReference type="Proteomes" id="UP000030649">
    <property type="component" value="Unassembled WGS sequence"/>
</dbReference>
<evidence type="ECO:0000313" key="2">
    <source>
        <dbReference type="Proteomes" id="UP000030649"/>
    </source>
</evidence>